<organism evidence="2 3">
    <name type="scientific">Zizania palustris</name>
    <name type="common">Northern wild rice</name>
    <dbReference type="NCBI Taxonomy" id="103762"/>
    <lineage>
        <taxon>Eukaryota</taxon>
        <taxon>Viridiplantae</taxon>
        <taxon>Streptophyta</taxon>
        <taxon>Embryophyta</taxon>
        <taxon>Tracheophyta</taxon>
        <taxon>Spermatophyta</taxon>
        <taxon>Magnoliopsida</taxon>
        <taxon>Liliopsida</taxon>
        <taxon>Poales</taxon>
        <taxon>Poaceae</taxon>
        <taxon>BOP clade</taxon>
        <taxon>Oryzoideae</taxon>
        <taxon>Oryzeae</taxon>
        <taxon>Zizaniinae</taxon>
        <taxon>Zizania</taxon>
    </lineage>
</organism>
<dbReference type="EMBL" id="JAAALK010000288">
    <property type="protein sequence ID" value="KAG8051939.1"/>
    <property type="molecule type" value="Genomic_DNA"/>
</dbReference>
<keyword evidence="3" id="KW-1185">Reference proteome</keyword>
<proteinExistence type="predicted"/>
<dbReference type="AlphaFoldDB" id="A0A8J5SA09"/>
<reference evidence="2" key="1">
    <citation type="journal article" date="2021" name="bioRxiv">
        <title>Whole Genome Assembly and Annotation of Northern Wild Rice, Zizania palustris L., Supports a Whole Genome Duplication in the Zizania Genus.</title>
        <authorList>
            <person name="Haas M."/>
            <person name="Kono T."/>
            <person name="Macchietto M."/>
            <person name="Millas R."/>
            <person name="McGilp L."/>
            <person name="Shao M."/>
            <person name="Duquette J."/>
            <person name="Hirsch C.N."/>
            <person name="Kimball J."/>
        </authorList>
    </citation>
    <scope>NUCLEOTIDE SEQUENCE</scope>
    <source>
        <tissue evidence="2">Fresh leaf tissue</tissue>
    </source>
</reference>
<dbReference type="Proteomes" id="UP000729402">
    <property type="component" value="Unassembled WGS sequence"/>
</dbReference>
<comment type="caution">
    <text evidence="2">The sequence shown here is derived from an EMBL/GenBank/DDBJ whole genome shotgun (WGS) entry which is preliminary data.</text>
</comment>
<reference evidence="2" key="2">
    <citation type="submission" date="2021-02" db="EMBL/GenBank/DDBJ databases">
        <authorList>
            <person name="Kimball J.A."/>
            <person name="Haas M.W."/>
            <person name="Macchietto M."/>
            <person name="Kono T."/>
            <person name="Duquette J."/>
            <person name="Shao M."/>
        </authorList>
    </citation>
    <scope>NUCLEOTIDE SEQUENCE</scope>
    <source>
        <tissue evidence="2">Fresh leaf tissue</tissue>
    </source>
</reference>
<evidence type="ECO:0000256" key="1">
    <source>
        <dbReference type="SAM" id="MobiDB-lite"/>
    </source>
</evidence>
<name>A0A8J5SA09_ZIZPA</name>
<gene>
    <name evidence="2" type="ORF">GUJ93_ZPchr0001g29873</name>
</gene>
<accession>A0A8J5SA09</accession>
<feature type="region of interest" description="Disordered" evidence="1">
    <location>
        <begin position="1"/>
        <end position="23"/>
    </location>
</feature>
<sequence length="156" mass="17052">MNEEVHETSSPKAPSPGPNPRPQTWLVYKHRQQAFVPKADPPAINTNVVRQSVSVLASGLQRSARIKEKLLGFRTALNSRQKLNVPMQGSHSMAHNEDGLQLPPQPTIQDFAQATSAGMIHAPLSIEQIQHSAIHYCGISTEHVTVDKLSAAPQND</sequence>
<evidence type="ECO:0000313" key="2">
    <source>
        <dbReference type="EMBL" id="KAG8051939.1"/>
    </source>
</evidence>
<evidence type="ECO:0000313" key="3">
    <source>
        <dbReference type="Proteomes" id="UP000729402"/>
    </source>
</evidence>
<protein>
    <submittedName>
        <fullName evidence="2">Uncharacterized protein</fullName>
    </submittedName>
</protein>